<evidence type="ECO:0000313" key="1">
    <source>
        <dbReference type="EMBL" id="HAF8579451.1"/>
    </source>
</evidence>
<proteinExistence type="predicted"/>
<organism evidence="1">
    <name type="scientific">Salmonella enterica</name>
    <name type="common">Salmonella choleraesuis</name>
    <dbReference type="NCBI Taxonomy" id="28901"/>
    <lineage>
        <taxon>Bacteria</taxon>
        <taxon>Pseudomonadati</taxon>
        <taxon>Pseudomonadota</taxon>
        <taxon>Gammaproteobacteria</taxon>
        <taxon>Enterobacterales</taxon>
        <taxon>Enterobacteriaceae</taxon>
        <taxon>Salmonella</taxon>
    </lineage>
</organism>
<dbReference type="InterPro" id="IPR043019">
    <property type="entry name" value="GrlR_sf"/>
</dbReference>
<accession>A0A754EDX4</accession>
<dbReference type="RefSeq" id="WP_079791483.1">
    <property type="nucleotide sequence ID" value="NZ_MXLQ01000006.1"/>
</dbReference>
<reference evidence="1" key="1">
    <citation type="journal article" date="2018" name="Genome Biol.">
        <title>SKESA: strategic k-mer extension for scrupulous assemblies.</title>
        <authorList>
            <person name="Souvorov A."/>
            <person name="Agarwala R."/>
            <person name="Lipman D.J."/>
        </authorList>
    </citation>
    <scope>NUCLEOTIDE SEQUENCE</scope>
    <source>
        <strain evidence="1">MA.MZ045</strain>
    </source>
</reference>
<comment type="caution">
    <text evidence="1">The sequence shown here is derived from an EMBL/GenBank/DDBJ whole genome shotgun (WGS) entry which is preliminary data.</text>
</comment>
<dbReference type="EMBL" id="DAAWNC010000008">
    <property type="protein sequence ID" value="HAF8579451.1"/>
    <property type="molecule type" value="Genomic_DNA"/>
</dbReference>
<sequence>MKDGIYYVTFRSNMSDFGNGIAVVKNKAVNGGDFTCVYHGILKGDSVQLDVEVHDKSRTSVFGNTEPFTLHLNAVEAAGGYMLSGYVSSQPQMKIDVDAKYIGDLVE</sequence>
<reference evidence="1" key="2">
    <citation type="submission" date="2020-02" db="EMBL/GenBank/DDBJ databases">
        <authorList>
            <consortium name="NCBI Pathogen Detection Project"/>
        </authorList>
    </citation>
    <scope>NUCLEOTIDE SEQUENCE</scope>
    <source>
        <strain evidence="1">MA.MZ045</strain>
    </source>
</reference>
<protein>
    <submittedName>
        <fullName evidence="1">Negative regulator GrlR</fullName>
    </submittedName>
</protein>
<gene>
    <name evidence="1" type="ORF">G5T75_003395</name>
</gene>
<dbReference type="AlphaFoldDB" id="A0A754EDX4"/>
<name>A0A754EDX4_SALER</name>
<dbReference type="Gene3D" id="2.40.128.380">
    <property type="entry name" value="T3SS negative regulator GrlR"/>
    <property type="match status" value="1"/>
</dbReference>